<reference evidence="2" key="1">
    <citation type="journal article" date="2019" name="Int. J. Syst. Evol. Microbiol.">
        <title>The Global Catalogue of Microorganisms (GCM) 10K type strain sequencing project: providing services to taxonomists for standard genome sequencing and annotation.</title>
        <authorList>
            <consortium name="The Broad Institute Genomics Platform"/>
            <consortium name="The Broad Institute Genome Sequencing Center for Infectious Disease"/>
            <person name="Wu L."/>
            <person name="Ma J."/>
        </authorList>
    </citation>
    <scope>NUCLEOTIDE SEQUENCE [LARGE SCALE GENOMIC DNA]</scope>
    <source>
        <strain evidence="2">CCUG 54520</strain>
    </source>
</reference>
<sequence>MRHRFTEPTPVDSTVEIVSIRIAAWEIECCASPPQVGGQSTWQLLEGESDGHVWGTAHGGKRITRTVTGTVLSVHLLTQNYRQDAVGVWRPVPSSAVLQRIWKSPRWFRGSERLQYGEERRVQTGVAIELAVPRGTAVPNVASSAEYVFLADL</sequence>
<dbReference type="Pfam" id="PF20218">
    <property type="entry name" value="DUF6578"/>
    <property type="match status" value="1"/>
</dbReference>
<dbReference type="Proteomes" id="UP001595914">
    <property type="component" value="Unassembled WGS sequence"/>
</dbReference>
<gene>
    <name evidence="1" type="ORF">ACFO6S_17250</name>
</gene>
<proteinExistence type="predicted"/>
<dbReference type="EMBL" id="JBHSFO010000012">
    <property type="protein sequence ID" value="MFC4605450.1"/>
    <property type="molecule type" value="Genomic_DNA"/>
</dbReference>
<organism evidence="1 2">
    <name type="scientific">Rhodococcus kronopolitis</name>
    <dbReference type="NCBI Taxonomy" id="1460226"/>
    <lineage>
        <taxon>Bacteria</taxon>
        <taxon>Bacillati</taxon>
        <taxon>Actinomycetota</taxon>
        <taxon>Actinomycetes</taxon>
        <taxon>Mycobacteriales</taxon>
        <taxon>Nocardiaceae</taxon>
        <taxon>Rhodococcus</taxon>
    </lineage>
</organism>
<dbReference type="RefSeq" id="WP_378419069.1">
    <property type="nucleotide sequence ID" value="NZ_JBHSFO010000012.1"/>
</dbReference>
<name>A0ABV9FXE6_9NOCA</name>
<evidence type="ECO:0000313" key="2">
    <source>
        <dbReference type="Proteomes" id="UP001595914"/>
    </source>
</evidence>
<protein>
    <submittedName>
        <fullName evidence="1">DUF6578 domain-containing protein</fullName>
    </submittedName>
</protein>
<accession>A0ABV9FXE6</accession>
<comment type="caution">
    <text evidence="1">The sequence shown here is derived from an EMBL/GenBank/DDBJ whole genome shotgun (WGS) entry which is preliminary data.</text>
</comment>
<keyword evidence="2" id="KW-1185">Reference proteome</keyword>
<evidence type="ECO:0000313" key="1">
    <source>
        <dbReference type="EMBL" id="MFC4605450.1"/>
    </source>
</evidence>
<dbReference type="InterPro" id="IPR046485">
    <property type="entry name" value="DUF6578"/>
</dbReference>